<reference evidence="1" key="1">
    <citation type="submission" date="2018-09" db="EMBL/GenBank/DDBJ databases">
        <title>Murine metabolic-syndrome-specific gut microbial biobank.</title>
        <authorList>
            <person name="Liu C."/>
        </authorList>
    </citation>
    <scope>NUCLEOTIDE SEQUENCE</scope>
    <source>
        <strain evidence="1">D42-62</strain>
    </source>
</reference>
<dbReference type="GO" id="GO:0016301">
    <property type="term" value="F:kinase activity"/>
    <property type="evidence" value="ECO:0007669"/>
    <property type="project" value="UniProtKB-KW"/>
</dbReference>
<organism evidence="1 2">
    <name type="scientific">Parablautia muri</name>
    <dbReference type="NCBI Taxonomy" id="2320879"/>
    <lineage>
        <taxon>Bacteria</taxon>
        <taxon>Bacillati</taxon>
        <taxon>Bacillota</taxon>
        <taxon>Clostridia</taxon>
        <taxon>Lachnospirales</taxon>
        <taxon>Lachnospiraceae</taxon>
        <taxon>Parablautia</taxon>
    </lineage>
</organism>
<comment type="caution">
    <text evidence="1">The sequence shown here is derived from an EMBL/GenBank/DDBJ whole genome shotgun (WGS) entry which is preliminary data.</text>
</comment>
<dbReference type="Gene3D" id="3.40.50.300">
    <property type="entry name" value="P-loop containing nucleotide triphosphate hydrolases"/>
    <property type="match status" value="1"/>
</dbReference>
<dbReference type="PROSITE" id="PS51257">
    <property type="entry name" value="PROKAR_LIPOPROTEIN"/>
    <property type="match status" value="1"/>
</dbReference>
<gene>
    <name evidence="1" type="ORF">D5281_02415</name>
</gene>
<name>A0A9X5GRV5_9FIRM</name>
<dbReference type="Proteomes" id="UP001154420">
    <property type="component" value="Unassembled WGS sequence"/>
</dbReference>
<keyword evidence="1" id="KW-0808">Transferase</keyword>
<dbReference type="AlphaFoldDB" id="A0A9X5GRV5"/>
<dbReference type="SUPFAM" id="SSF52540">
    <property type="entry name" value="P-loop containing nucleoside triphosphate hydrolases"/>
    <property type="match status" value="1"/>
</dbReference>
<dbReference type="InterPro" id="IPR027417">
    <property type="entry name" value="P-loop_NTPase"/>
</dbReference>
<accession>A0A9X5GRV5</accession>
<proteinExistence type="predicted"/>
<evidence type="ECO:0000313" key="1">
    <source>
        <dbReference type="EMBL" id="NBJ91467.1"/>
    </source>
</evidence>
<sequence>MRPTNKQPLFIITGASCVGKSTLCEKLFRNETEYIVMESDLLWNDMYNTPEDDYCAYRRLWMRMCANISQIGKPVVLCGCAVPKQFEYQPERELFSDIYYLAVVCDDAVLEKRMRIGRKVDDEGWIKSSIDFNNWLKQNANDTSPCITLLDTTDLSPVKAAERVDKWITKKLILCLEKS</sequence>
<dbReference type="OrthoDB" id="359078at2"/>
<dbReference type="RefSeq" id="WP_160558553.1">
    <property type="nucleotide sequence ID" value="NZ_QZDT01000002.1"/>
</dbReference>
<protein>
    <submittedName>
        <fullName evidence="1">Nucleoside kinase</fullName>
    </submittedName>
</protein>
<keyword evidence="1" id="KW-0418">Kinase</keyword>
<evidence type="ECO:0000313" key="2">
    <source>
        <dbReference type="Proteomes" id="UP001154420"/>
    </source>
</evidence>
<dbReference type="EMBL" id="QZDT01000002">
    <property type="protein sequence ID" value="NBJ91467.1"/>
    <property type="molecule type" value="Genomic_DNA"/>
</dbReference>
<keyword evidence="2" id="KW-1185">Reference proteome</keyword>